<gene>
    <name evidence="1" type="ORF">DPX16_8992</name>
</gene>
<dbReference type="AlphaFoldDB" id="A0A3N0XCY0"/>
<comment type="caution">
    <text evidence="1">The sequence shown here is derived from an EMBL/GenBank/DDBJ whole genome shotgun (WGS) entry which is preliminary data.</text>
</comment>
<sequence length="153" mass="16769">MLTEFGGDRMNRLGEVSNSRACVFPDPVQGGTVEPPSHARFPFEGTHTVDDDALGNAFSVTAGLFELHQRCEDRSVSLVSLRHLVTCDGVTRKLQREAGKLCVKFAQCQTELALPAARSHVRLNFLSSHRPAPMLPFLTRKPTLWFLPPGAGA</sequence>
<organism evidence="1 2">
    <name type="scientific">Anabarilius grahami</name>
    <name type="common">Kanglang fish</name>
    <name type="synonym">Barilius grahami</name>
    <dbReference type="NCBI Taxonomy" id="495550"/>
    <lineage>
        <taxon>Eukaryota</taxon>
        <taxon>Metazoa</taxon>
        <taxon>Chordata</taxon>
        <taxon>Craniata</taxon>
        <taxon>Vertebrata</taxon>
        <taxon>Euteleostomi</taxon>
        <taxon>Actinopterygii</taxon>
        <taxon>Neopterygii</taxon>
        <taxon>Teleostei</taxon>
        <taxon>Ostariophysi</taxon>
        <taxon>Cypriniformes</taxon>
        <taxon>Xenocyprididae</taxon>
        <taxon>Xenocypridinae</taxon>
        <taxon>Xenocypridinae incertae sedis</taxon>
        <taxon>Anabarilius</taxon>
    </lineage>
</organism>
<evidence type="ECO:0000313" key="2">
    <source>
        <dbReference type="Proteomes" id="UP000281406"/>
    </source>
</evidence>
<dbReference type="EMBL" id="RJVU01080244">
    <property type="protein sequence ID" value="ROI15193.1"/>
    <property type="molecule type" value="Genomic_DNA"/>
</dbReference>
<evidence type="ECO:0000313" key="1">
    <source>
        <dbReference type="EMBL" id="ROI15193.1"/>
    </source>
</evidence>
<dbReference type="Proteomes" id="UP000281406">
    <property type="component" value="Unassembled WGS sequence"/>
</dbReference>
<keyword evidence="2" id="KW-1185">Reference proteome</keyword>
<reference evidence="1 2" key="1">
    <citation type="submission" date="2018-10" db="EMBL/GenBank/DDBJ databases">
        <title>Genome assembly for a Yunnan-Guizhou Plateau 3E fish, Anabarilius grahami (Regan), and its evolutionary and genetic applications.</title>
        <authorList>
            <person name="Jiang W."/>
        </authorList>
    </citation>
    <scope>NUCLEOTIDE SEQUENCE [LARGE SCALE GENOMIC DNA]</scope>
    <source>
        <strain evidence="1">AG-KIZ</strain>
        <tissue evidence="1">Muscle</tissue>
    </source>
</reference>
<name>A0A3N0XCY0_ANAGA</name>
<protein>
    <submittedName>
        <fullName evidence="1">Uncharacterized protein</fullName>
    </submittedName>
</protein>
<accession>A0A3N0XCY0</accession>
<proteinExistence type="predicted"/>